<dbReference type="SUPFAM" id="SSF57667">
    <property type="entry name" value="beta-beta-alpha zinc fingers"/>
    <property type="match status" value="1"/>
</dbReference>
<evidence type="ECO:0000256" key="5">
    <source>
        <dbReference type="ARBA" id="ARBA00023015"/>
    </source>
</evidence>
<evidence type="ECO:0000256" key="9">
    <source>
        <dbReference type="SAM" id="MobiDB-lite"/>
    </source>
</evidence>
<dbReference type="GO" id="GO:0008270">
    <property type="term" value="F:zinc ion binding"/>
    <property type="evidence" value="ECO:0007669"/>
    <property type="project" value="UniProtKB-KW"/>
</dbReference>
<dbReference type="SMART" id="SM00355">
    <property type="entry name" value="ZnF_C2H2"/>
    <property type="match status" value="6"/>
</dbReference>
<keyword evidence="3 8" id="KW-0863">Zinc-finger</keyword>
<gene>
    <name evidence="11" type="ORF">K460DRAFT_407069</name>
</gene>
<dbReference type="EMBL" id="ML976617">
    <property type="protein sequence ID" value="KAF1842674.1"/>
    <property type="molecule type" value="Genomic_DNA"/>
</dbReference>
<feature type="region of interest" description="Disordered" evidence="9">
    <location>
        <begin position="466"/>
        <end position="512"/>
    </location>
</feature>
<dbReference type="InterPro" id="IPR013087">
    <property type="entry name" value="Znf_C2H2_type"/>
</dbReference>
<dbReference type="GO" id="GO:0006357">
    <property type="term" value="P:regulation of transcription by RNA polymerase II"/>
    <property type="evidence" value="ECO:0007669"/>
    <property type="project" value="TreeGrafter"/>
</dbReference>
<keyword evidence="2" id="KW-0479">Metal-binding</keyword>
<dbReference type="InterPro" id="IPR036236">
    <property type="entry name" value="Znf_C2H2_sf"/>
</dbReference>
<dbReference type="AlphaFoldDB" id="A0A9P4L5V9"/>
<organism evidence="11 12">
    <name type="scientific">Cucurbitaria berberidis CBS 394.84</name>
    <dbReference type="NCBI Taxonomy" id="1168544"/>
    <lineage>
        <taxon>Eukaryota</taxon>
        <taxon>Fungi</taxon>
        <taxon>Dikarya</taxon>
        <taxon>Ascomycota</taxon>
        <taxon>Pezizomycotina</taxon>
        <taxon>Dothideomycetes</taxon>
        <taxon>Pleosporomycetidae</taxon>
        <taxon>Pleosporales</taxon>
        <taxon>Pleosporineae</taxon>
        <taxon>Cucurbitariaceae</taxon>
        <taxon>Cucurbitaria</taxon>
    </lineage>
</organism>
<comment type="caution">
    <text evidence="11">The sequence shown here is derived from an EMBL/GenBank/DDBJ whole genome shotgun (WGS) entry which is preliminary data.</text>
</comment>
<feature type="region of interest" description="Disordered" evidence="9">
    <location>
        <begin position="782"/>
        <end position="842"/>
    </location>
</feature>
<accession>A0A9P4L5V9</accession>
<feature type="region of interest" description="Disordered" evidence="9">
    <location>
        <begin position="120"/>
        <end position="194"/>
    </location>
</feature>
<feature type="domain" description="C2H2-type" evidence="10">
    <location>
        <begin position="621"/>
        <end position="651"/>
    </location>
</feature>
<name>A0A9P4L5V9_9PLEO</name>
<dbReference type="GO" id="GO:0005634">
    <property type="term" value="C:nucleus"/>
    <property type="evidence" value="ECO:0007669"/>
    <property type="project" value="UniProtKB-SubCell"/>
</dbReference>
<dbReference type="Gene3D" id="3.30.160.60">
    <property type="entry name" value="Classic Zinc Finger"/>
    <property type="match status" value="2"/>
</dbReference>
<evidence type="ECO:0000259" key="10">
    <source>
        <dbReference type="PROSITE" id="PS50157"/>
    </source>
</evidence>
<evidence type="ECO:0000256" key="6">
    <source>
        <dbReference type="ARBA" id="ARBA00023163"/>
    </source>
</evidence>
<dbReference type="Proteomes" id="UP000800039">
    <property type="component" value="Unassembled WGS sequence"/>
</dbReference>
<evidence type="ECO:0000313" key="11">
    <source>
        <dbReference type="EMBL" id="KAF1842674.1"/>
    </source>
</evidence>
<dbReference type="RefSeq" id="XP_040785237.1">
    <property type="nucleotide sequence ID" value="XM_040937027.1"/>
</dbReference>
<dbReference type="GeneID" id="63854277"/>
<evidence type="ECO:0000256" key="4">
    <source>
        <dbReference type="ARBA" id="ARBA00022833"/>
    </source>
</evidence>
<dbReference type="OrthoDB" id="6077919at2759"/>
<feature type="region of interest" description="Disordered" evidence="9">
    <location>
        <begin position="401"/>
        <end position="445"/>
    </location>
</feature>
<dbReference type="PROSITE" id="PS00028">
    <property type="entry name" value="ZINC_FINGER_C2H2_1"/>
    <property type="match status" value="3"/>
</dbReference>
<feature type="region of interest" description="Disordered" evidence="9">
    <location>
        <begin position="529"/>
        <end position="548"/>
    </location>
</feature>
<evidence type="ECO:0000256" key="8">
    <source>
        <dbReference type="PROSITE-ProRule" id="PRU00042"/>
    </source>
</evidence>
<dbReference type="PANTHER" id="PTHR46179:SF13">
    <property type="entry name" value="C2H2-TYPE DOMAIN-CONTAINING PROTEIN"/>
    <property type="match status" value="1"/>
</dbReference>
<dbReference type="PANTHER" id="PTHR46179">
    <property type="entry name" value="ZINC FINGER PROTEIN"/>
    <property type="match status" value="1"/>
</dbReference>
<proteinExistence type="predicted"/>
<feature type="compositionally biased region" description="Polar residues" evidence="9">
    <location>
        <begin position="537"/>
        <end position="548"/>
    </location>
</feature>
<feature type="compositionally biased region" description="Polar residues" evidence="9">
    <location>
        <begin position="422"/>
        <end position="443"/>
    </location>
</feature>
<keyword evidence="6" id="KW-0804">Transcription</keyword>
<evidence type="ECO:0000313" key="12">
    <source>
        <dbReference type="Proteomes" id="UP000800039"/>
    </source>
</evidence>
<keyword evidence="5" id="KW-0805">Transcription regulation</keyword>
<feature type="compositionally biased region" description="Polar residues" evidence="9">
    <location>
        <begin position="120"/>
        <end position="141"/>
    </location>
</feature>
<feature type="compositionally biased region" description="Polar residues" evidence="9">
    <location>
        <begin position="466"/>
        <end position="510"/>
    </location>
</feature>
<comment type="subcellular location">
    <subcellularLocation>
        <location evidence="1">Nucleus</location>
    </subcellularLocation>
</comment>
<feature type="compositionally biased region" description="Polar residues" evidence="9">
    <location>
        <begin position="157"/>
        <end position="189"/>
    </location>
</feature>
<feature type="compositionally biased region" description="Pro residues" evidence="9">
    <location>
        <begin position="809"/>
        <end position="818"/>
    </location>
</feature>
<evidence type="ECO:0000256" key="3">
    <source>
        <dbReference type="ARBA" id="ARBA00022771"/>
    </source>
</evidence>
<evidence type="ECO:0000256" key="7">
    <source>
        <dbReference type="ARBA" id="ARBA00023242"/>
    </source>
</evidence>
<dbReference type="PROSITE" id="PS50157">
    <property type="entry name" value="ZINC_FINGER_C2H2_2"/>
    <property type="match status" value="1"/>
</dbReference>
<dbReference type="InterPro" id="IPR051061">
    <property type="entry name" value="Zinc_finger_trans_reg"/>
</dbReference>
<reference evidence="11" key="1">
    <citation type="submission" date="2020-01" db="EMBL/GenBank/DDBJ databases">
        <authorList>
            <consortium name="DOE Joint Genome Institute"/>
            <person name="Haridas S."/>
            <person name="Albert R."/>
            <person name="Binder M."/>
            <person name="Bloem J."/>
            <person name="Labutti K."/>
            <person name="Salamov A."/>
            <person name="Andreopoulos B."/>
            <person name="Baker S.E."/>
            <person name="Barry K."/>
            <person name="Bills G."/>
            <person name="Bluhm B.H."/>
            <person name="Cannon C."/>
            <person name="Castanera R."/>
            <person name="Culley D.E."/>
            <person name="Daum C."/>
            <person name="Ezra D."/>
            <person name="Gonzalez J.B."/>
            <person name="Henrissat B."/>
            <person name="Kuo A."/>
            <person name="Liang C."/>
            <person name="Lipzen A."/>
            <person name="Lutzoni F."/>
            <person name="Magnuson J."/>
            <person name="Mondo S."/>
            <person name="Nolan M."/>
            <person name="Ohm R."/>
            <person name="Pangilinan J."/>
            <person name="Park H.-J."/>
            <person name="Ramirez L."/>
            <person name="Alfaro M."/>
            <person name="Sun H."/>
            <person name="Tritt A."/>
            <person name="Yoshinaga Y."/>
            <person name="Zwiers L.-H."/>
            <person name="Turgeon B.G."/>
            <person name="Goodwin S.B."/>
            <person name="Spatafora J.W."/>
            <person name="Crous P.W."/>
            <person name="Grigoriev I.V."/>
        </authorList>
    </citation>
    <scope>NUCLEOTIDE SEQUENCE</scope>
    <source>
        <strain evidence="11">CBS 394.84</strain>
    </source>
</reference>
<evidence type="ECO:0000256" key="2">
    <source>
        <dbReference type="ARBA" id="ARBA00022723"/>
    </source>
</evidence>
<sequence>MSHPSRSFPPPFSFVVEEPYSFDGQVPQLSINTTQPWMSSSGPRSVQHQMPSPSASIRTVVTAPDPRSFNQSSFHQANRSPIGHNIDPNLPDNLSLLAPSGHVSRPSYSLIARHFQDQPWSAGNLRSSDTSGGRSPLNQPAVQYGSYRGVPSPGSDIDSNVLPSDSGYHSQPPQSVFSNEPGQRSQDVPSSIPFPDCNLNIESTPSEAPAMRRMTSDQISQISGRSEKSGKSLLCYECDVVSKCNSDLKKHMLKHKKPFKCDIPNCKRDGQGFTTINDLDRHKKSVHRIGLRTNKSYQCASPNCRSKEKIWPRLDNFKQHIERLHKDEDEDALIKRSVFRPLQRASIGESTTVAPMDTNLAVAGMEKSFSDNPAMNAVPALDLPLDQSARRWASLRRTPSDLAKDVCQLPSHSTGSAVGDTTAASQELQGPPSYISQRASGTMTRRESQILHANAELHIVSEQPALKTQGQTARPSLSNAPQTKAEQQRSTLEKASQAITGKSQSSSPSDPVNLEDLVLRILHKATNSALAERDAKSPQQTHNTQESQNCNTPVILTQREALKASQTISNMIGKWPGFTYTVPRRPTQGFISNAKVCPKCDYAVARDCDLRKHMKRHEKLYGCTYPKCHKRFGAKSDWKRHENSQHFQLEAFRCAEAVAGLHCSQATCGQHFFRARPFEDHLATQHKMLDPVQLKEKAKFCKIGKNCQGSFWCGFCGQVIELKQKRNAAWDERFDHIACHFEKGKKSIDEWICVEENKRKKHLSEEMDSNVLDDENETERVDVDVDGDFPPPAAPNAPEEVPMPRGQATPPPPPPPPQVFAEGNDRKRQASADSPGPQRRMKRRQATIIPNRYCCSCSSGPCGDWQASCADCEHQLCINCTFTNELWMEPIYQ</sequence>
<keyword evidence="7" id="KW-0539">Nucleus</keyword>
<keyword evidence="12" id="KW-1185">Reference proteome</keyword>
<keyword evidence="4" id="KW-0862">Zinc</keyword>
<evidence type="ECO:0000256" key="1">
    <source>
        <dbReference type="ARBA" id="ARBA00004123"/>
    </source>
</evidence>
<protein>
    <recommendedName>
        <fullName evidence="10">C2H2-type domain-containing protein</fullName>
    </recommendedName>
</protein>